<dbReference type="InterPro" id="IPR008915">
    <property type="entry name" value="Peptidase_M50"/>
</dbReference>
<comment type="similarity">
    <text evidence="3">Belongs to the peptidase M50B family.</text>
</comment>
<dbReference type="InterPro" id="IPR036034">
    <property type="entry name" value="PDZ_sf"/>
</dbReference>
<accession>A0A1F6DTR0</accession>
<feature type="transmembrane region" description="Helical" evidence="11">
    <location>
        <begin position="97"/>
        <end position="120"/>
    </location>
</feature>
<dbReference type="SUPFAM" id="SSF50156">
    <property type="entry name" value="PDZ domain-like"/>
    <property type="match status" value="1"/>
</dbReference>
<dbReference type="Pfam" id="PF02163">
    <property type="entry name" value="Peptidase_M50"/>
    <property type="match status" value="1"/>
</dbReference>
<dbReference type="GO" id="GO:0004222">
    <property type="term" value="F:metalloendopeptidase activity"/>
    <property type="evidence" value="ECO:0007669"/>
    <property type="project" value="InterPro"/>
</dbReference>
<protein>
    <recommendedName>
        <fullName evidence="12">Peptidase M50 domain-containing protein</fullName>
    </recommendedName>
</protein>
<dbReference type="GO" id="GO:0016020">
    <property type="term" value="C:membrane"/>
    <property type="evidence" value="ECO:0007669"/>
    <property type="project" value="UniProtKB-SubCell"/>
</dbReference>
<keyword evidence="8 11" id="KW-1133">Transmembrane helix</keyword>
<feature type="transmembrane region" description="Helical" evidence="11">
    <location>
        <begin position="342"/>
        <end position="362"/>
    </location>
</feature>
<evidence type="ECO:0000256" key="1">
    <source>
        <dbReference type="ARBA" id="ARBA00001947"/>
    </source>
</evidence>
<keyword evidence="7" id="KW-0862">Zinc</keyword>
<dbReference type="GO" id="GO:0006508">
    <property type="term" value="P:proteolysis"/>
    <property type="evidence" value="ECO:0007669"/>
    <property type="project" value="UniProtKB-KW"/>
</dbReference>
<dbReference type="EMBL" id="MFLJ01000015">
    <property type="protein sequence ID" value="OGG64660.1"/>
    <property type="molecule type" value="Genomic_DNA"/>
</dbReference>
<evidence type="ECO:0000256" key="2">
    <source>
        <dbReference type="ARBA" id="ARBA00004141"/>
    </source>
</evidence>
<dbReference type="PANTHER" id="PTHR42837">
    <property type="entry name" value="REGULATOR OF SIGMA-E PROTEASE RSEP"/>
    <property type="match status" value="1"/>
</dbReference>
<comment type="caution">
    <text evidence="13">The sequence shown here is derived from an EMBL/GenBank/DDBJ whole genome shotgun (WGS) entry which is preliminary data.</text>
</comment>
<organism evidence="13 14">
    <name type="scientific">Candidatus Kaiserbacteria bacterium RIFCSPHIGHO2_02_FULL_55_17</name>
    <dbReference type="NCBI Taxonomy" id="1798496"/>
    <lineage>
        <taxon>Bacteria</taxon>
        <taxon>Candidatus Kaiseribacteriota</taxon>
    </lineage>
</organism>
<dbReference type="CDD" id="cd06163">
    <property type="entry name" value="S2P-M50_PDZ_RseP-like"/>
    <property type="match status" value="1"/>
</dbReference>
<evidence type="ECO:0000256" key="6">
    <source>
        <dbReference type="ARBA" id="ARBA00022801"/>
    </source>
</evidence>
<evidence type="ECO:0000313" key="13">
    <source>
        <dbReference type="EMBL" id="OGG64660.1"/>
    </source>
</evidence>
<dbReference type="Proteomes" id="UP000177232">
    <property type="component" value="Unassembled WGS sequence"/>
</dbReference>
<evidence type="ECO:0000256" key="8">
    <source>
        <dbReference type="ARBA" id="ARBA00022989"/>
    </source>
</evidence>
<keyword evidence="9" id="KW-0482">Metalloprotease</keyword>
<proteinExistence type="inferred from homology"/>
<evidence type="ECO:0000256" key="4">
    <source>
        <dbReference type="ARBA" id="ARBA00022670"/>
    </source>
</evidence>
<evidence type="ECO:0000256" key="3">
    <source>
        <dbReference type="ARBA" id="ARBA00007931"/>
    </source>
</evidence>
<keyword evidence="5 11" id="KW-0812">Transmembrane</keyword>
<sequence>MDILIFIVVIVALIVVHEFGHFVAAKLTKMRVDEFGLGYPPRALTILKVGETSYTLNWLPFGGFVKIYGEDPSTELRTGGTAKGSRAFSSKSRFAQAFVLIAGVAMNALFAYVLIVGALISGTPRALAPDELRTAQNAELAVANVLPGSPAARAGLLAGDTILSSEDGHVLYAGVDPVAFSKFVSDGQGNTTVALTVRHPSGEEETIFARPETGIISADPSRAALGVEVAPIGVVPLSFTEAVTEGAVLTWGATVLTAEGLWHFFSGVFTLSADLSQVAGPVGIVGIVGTASSQGFGNLLTLMAIISINLALINLIPVPALDGGRLLFVLIESIIRRPIKPVVARSVNALGFIFLILLMLVVTAHDIFRIVG</sequence>
<reference evidence="13 14" key="1">
    <citation type="journal article" date="2016" name="Nat. Commun.">
        <title>Thousands of microbial genomes shed light on interconnected biogeochemical processes in an aquifer system.</title>
        <authorList>
            <person name="Anantharaman K."/>
            <person name="Brown C.T."/>
            <person name="Hug L.A."/>
            <person name="Sharon I."/>
            <person name="Castelle C.J."/>
            <person name="Probst A.J."/>
            <person name="Thomas B.C."/>
            <person name="Singh A."/>
            <person name="Wilkins M.J."/>
            <person name="Karaoz U."/>
            <person name="Brodie E.L."/>
            <person name="Williams K.H."/>
            <person name="Hubbard S.S."/>
            <person name="Banfield J.F."/>
        </authorList>
    </citation>
    <scope>NUCLEOTIDE SEQUENCE [LARGE SCALE GENOMIC DNA]</scope>
</reference>
<dbReference type="PANTHER" id="PTHR42837:SF2">
    <property type="entry name" value="MEMBRANE METALLOPROTEASE ARASP2, CHLOROPLASTIC-RELATED"/>
    <property type="match status" value="1"/>
</dbReference>
<name>A0A1F6DTR0_9BACT</name>
<evidence type="ECO:0000256" key="9">
    <source>
        <dbReference type="ARBA" id="ARBA00023049"/>
    </source>
</evidence>
<keyword evidence="4" id="KW-0645">Protease</keyword>
<keyword evidence="6" id="KW-0378">Hydrolase</keyword>
<evidence type="ECO:0000256" key="5">
    <source>
        <dbReference type="ARBA" id="ARBA00022692"/>
    </source>
</evidence>
<evidence type="ECO:0000256" key="10">
    <source>
        <dbReference type="ARBA" id="ARBA00023136"/>
    </source>
</evidence>
<evidence type="ECO:0000259" key="12">
    <source>
        <dbReference type="Pfam" id="PF02163"/>
    </source>
</evidence>
<dbReference type="AlphaFoldDB" id="A0A1F6DTR0"/>
<keyword evidence="10 11" id="KW-0472">Membrane</keyword>
<dbReference type="InterPro" id="IPR004387">
    <property type="entry name" value="Pept_M50_Zn"/>
</dbReference>
<dbReference type="STRING" id="1798496.A3C94_01000"/>
<evidence type="ECO:0000313" key="14">
    <source>
        <dbReference type="Proteomes" id="UP000177232"/>
    </source>
</evidence>
<evidence type="ECO:0000256" key="11">
    <source>
        <dbReference type="SAM" id="Phobius"/>
    </source>
</evidence>
<evidence type="ECO:0000256" key="7">
    <source>
        <dbReference type="ARBA" id="ARBA00022833"/>
    </source>
</evidence>
<comment type="cofactor">
    <cofactor evidence="1">
        <name>Zn(2+)</name>
        <dbReference type="ChEBI" id="CHEBI:29105"/>
    </cofactor>
</comment>
<comment type="subcellular location">
    <subcellularLocation>
        <location evidence="2">Membrane</location>
        <topology evidence="2">Multi-pass membrane protein</topology>
    </subcellularLocation>
</comment>
<dbReference type="Gene3D" id="2.30.42.10">
    <property type="match status" value="1"/>
</dbReference>
<gene>
    <name evidence="13" type="ORF">A3C94_01000</name>
</gene>
<feature type="domain" description="Peptidase M50" evidence="12">
    <location>
        <begin position="6"/>
        <end position="358"/>
    </location>
</feature>
<feature type="transmembrane region" description="Helical" evidence="11">
    <location>
        <begin position="6"/>
        <end position="25"/>
    </location>
</feature>
<feature type="transmembrane region" description="Helical" evidence="11">
    <location>
        <begin position="299"/>
        <end position="321"/>
    </location>
</feature>